<dbReference type="EMBL" id="AVOT02017832">
    <property type="protein sequence ID" value="MBW0504272.1"/>
    <property type="molecule type" value="Genomic_DNA"/>
</dbReference>
<evidence type="ECO:0000313" key="2">
    <source>
        <dbReference type="Proteomes" id="UP000765509"/>
    </source>
</evidence>
<comment type="caution">
    <text evidence="1">The sequence shown here is derived from an EMBL/GenBank/DDBJ whole genome shotgun (WGS) entry which is preliminary data.</text>
</comment>
<accession>A0A9Q3DQX9</accession>
<proteinExistence type="predicted"/>
<evidence type="ECO:0000313" key="1">
    <source>
        <dbReference type="EMBL" id="MBW0504272.1"/>
    </source>
</evidence>
<gene>
    <name evidence="1" type="ORF">O181_043987</name>
</gene>
<protein>
    <submittedName>
        <fullName evidence="1">Uncharacterized protein</fullName>
    </submittedName>
</protein>
<organism evidence="1 2">
    <name type="scientific">Austropuccinia psidii MF-1</name>
    <dbReference type="NCBI Taxonomy" id="1389203"/>
    <lineage>
        <taxon>Eukaryota</taxon>
        <taxon>Fungi</taxon>
        <taxon>Dikarya</taxon>
        <taxon>Basidiomycota</taxon>
        <taxon>Pucciniomycotina</taxon>
        <taxon>Pucciniomycetes</taxon>
        <taxon>Pucciniales</taxon>
        <taxon>Sphaerophragmiaceae</taxon>
        <taxon>Austropuccinia</taxon>
    </lineage>
</organism>
<name>A0A9Q3DQX9_9BASI</name>
<keyword evidence="2" id="KW-1185">Reference proteome</keyword>
<dbReference type="Proteomes" id="UP000765509">
    <property type="component" value="Unassembled WGS sequence"/>
</dbReference>
<dbReference type="AlphaFoldDB" id="A0A9Q3DQX9"/>
<sequence>MIDLKIFKDVLLLRCAPNPYSITLLAKFKQLFVRPNYLGPLLDCPMPELVGKGQLPFKIQCAQVRSSVFVDEPVQALTVFVVWDFWSTRLRLGCTGSTF</sequence>
<reference evidence="1" key="1">
    <citation type="submission" date="2021-03" db="EMBL/GenBank/DDBJ databases">
        <title>Draft genome sequence of rust myrtle Austropuccinia psidii MF-1, a brazilian biotype.</title>
        <authorList>
            <person name="Quecine M.C."/>
            <person name="Pachon D.M.R."/>
            <person name="Bonatelli M.L."/>
            <person name="Correr F.H."/>
            <person name="Franceschini L.M."/>
            <person name="Leite T.F."/>
            <person name="Margarido G.R.A."/>
            <person name="Almeida C.A."/>
            <person name="Ferrarezi J.A."/>
            <person name="Labate C.A."/>
        </authorList>
    </citation>
    <scope>NUCLEOTIDE SEQUENCE</scope>
    <source>
        <strain evidence="1">MF-1</strain>
    </source>
</reference>